<feature type="transmembrane region" description="Helical" evidence="1">
    <location>
        <begin position="12"/>
        <end position="34"/>
    </location>
</feature>
<dbReference type="Proteomes" id="UP000782843">
    <property type="component" value="Unassembled WGS sequence"/>
</dbReference>
<accession>A0A955L487</accession>
<organism evidence="2 3">
    <name type="scientific">Candidatus Dojkabacteria bacterium</name>
    <dbReference type="NCBI Taxonomy" id="2099670"/>
    <lineage>
        <taxon>Bacteria</taxon>
        <taxon>Candidatus Dojkabacteria</taxon>
    </lineage>
</organism>
<comment type="caution">
    <text evidence="2">The sequence shown here is derived from an EMBL/GenBank/DDBJ whole genome shotgun (WGS) entry which is preliminary data.</text>
</comment>
<feature type="transmembrane region" description="Helical" evidence="1">
    <location>
        <begin position="112"/>
        <end position="143"/>
    </location>
</feature>
<reference evidence="2" key="2">
    <citation type="journal article" date="2021" name="Microbiome">
        <title>Successional dynamics and alternative stable states in a saline activated sludge microbial community over 9 years.</title>
        <authorList>
            <person name="Wang Y."/>
            <person name="Ye J."/>
            <person name="Ju F."/>
            <person name="Liu L."/>
            <person name="Boyd J.A."/>
            <person name="Deng Y."/>
            <person name="Parks D.H."/>
            <person name="Jiang X."/>
            <person name="Yin X."/>
            <person name="Woodcroft B.J."/>
            <person name="Tyson G.W."/>
            <person name="Hugenholtz P."/>
            <person name="Polz M.F."/>
            <person name="Zhang T."/>
        </authorList>
    </citation>
    <scope>NUCLEOTIDE SEQUENCE</scope>
    <source>
        <strain evidence="2">HKST-UBA10</strain>
    </source>
</reference>
<feature type="transmembrane region" description="Helical" evidence="1">
    <location>
        <begin position="164"/>
        <end position="183"/>
    </location>
</feature>
<sequence length="272" mass="30085">MINVILGVSKNIITIAFLVVIGFSSTLQLKSILISNNFVVNGGYFALASEDPGDNGGNAPSNYVGNCGSVTECIFPNKLQDSVLVKWLFNVNDTSELPGSNLSPTLSGLGSIFFTLISCLFVIGVLYFFFVMVKTIIFGMNFLKGDNSEDYELARKKFIELGKAFLIPLLSILAILFFSYTFGFSSPFLPSFHYASLPKSTAKAYALCLKEPEGGGDMRTCLINKTADVCDTKDRYCPEQLRIDIAKTQCYFIYDKFNKDKEIYDSCIQSVQ</sequence>
<reference evidence="2" key="1">
    <citation type="submission" date="2020-04" db="EMBL/GenBank/DDBJ databases">
        <authorList>
            <person name="Zhang T."/>
        </authorList>
    </citation>
    <scope>NUCLEOTIDE SEQUENCE</scope>
    <source>
        <strain evidence="2">HKST-UBA10</strain>
    </source>
</reference>
<keyword evidence="1" id="KW-0472">Membrane</keyword>
<keyword evidence="1" id="KW-1133">Transmembrane helix</keyword>
<evidence type="ECO:0000313" key="2">
    <source>
        <dbReference type="EMBL" id="MCA9382381.1"/>
    </source>
</evidence>
<evidence type="ECO:0000313" key="3">
    <source>
        <dbReference type="Proteomes" id="UP000782843"/>
    </source>
</evidence>
<dbReference type="EMBL" id="JAGQLG010000122">
    <property type="protein sequence ID" value="MCA9382381.1"/>
    <property type="molecule type" value="Genomic_DNA"/>
</dbReference>
<evidence type="ECO:0000256" key="1">
    <source>
        <dbReference type="SAM" id="Phobius"/>
    </source>
</evidence>
<keyword evidence="1" id="KW-0812">Transmembrane</keyword>
<protein>
    <submittedName>
        <fullName evidence="2">Uncharacterized protein</fullName>
    </submittedName>
</protein>
<dbReference type="AlphaFoldDB" id="A0A955L487"/>
<gene>
    <name evidence="2" type="ORF">KC660_03175</name>
</gene>
<proteinExistence type="predicted"/>
<name>A0A955L487_9BACT</name>